<dbReference type="EMBL" id="CAGKOT010000004">
    <property type="protein sequence ID" value="CAB5337802.1"/>
    <property type="molecule type" value="Genomic_DNA"/>
</dbReference>
<name>A0A915YTU2_9GLOM</name>
<dbReference type="VEuPathDB" id="FungiDB:RhiirFUN_004505"/>
<reference evidence="2" key="1">
    <citation type="submission" date="2020-05" db="EMBL/GenBank/DDBJ databases">
        <authorList>
            <person name="Rincon C."/>
            <person name="Sanders R I."/>
            <person name="Robbins C."/>
            <person name="Chaturvedi A."/>
        </authorList>
    </citation>
    <scope>NUCLEOTIDE SEQUENCE</scope>
    <source>
        <strain evidence="2">CHB12</strain>
    </source>
</reference>
<dbReference type="Pfam" id="PF00075">
    <property type="entry name" value="RNase_H"/>
    <property type="match status" value="1"/>
</dbReference>
<dbReference type="OrthoDB" id="2447560at2759"/>
<dbReference type="GO" id="GO:0003676">
    <property type="term" value="F:nucleic acid binding"/>
    <property type="evidence" value="ECO:0007669"/>
    <property type="project" value="InterPro"/>
</dbReference>
<organism evidence="2 3">
    <name type="scientific">Rhizophagus irregularis</name>
    <dbReference type="NCBI Taxonomy" id="588596"/>
    <lineage>
        <taxon>Eukaryota</taxon>
        <taxon>Fungi</taxon>
        <taxon>Fungi incertae sedis</taxon>
        <taxon>Mucoromycota</taxon>
        <taxon>Glomeromycotina</taxon>
        <taxon>Glomeromycetes</taxon>
        <taxon>Glomerales</taxon>
        <taxon>Glomeraceae</taxon>
        <taxon>Rhizophagus</taxon>
    </lineage>
</organism>
<dbReference type="Proteomes" id="UP000684084">
    <property type="component" value="Unassembled WGS sequence"/>
</dbReference>
<dbReference type="InterPro" id="IPR002156">
    <property type="entry name" value="RNaseH_domain"/>
</dbReference>
<accession>A0A915YTU2</accession>
<sequence length="547" mass="63919">MGGNIEIRSLIPLPLFIKSLKVLRNRFLMFLEQITTLDGKSLINWEDLKFRPYSQSMALVFIPSWFKYIKTHSLLPNSYSLPPELQTSSAHNFKGIFITHPSFDNNIKGWTTFWVDRFNSPYFRKIIKKDTIKKKIYVQHFLLSRQNNLTFFDPCHGCVLNNHQNGDCIFIIPHTDLVLIPKNTITQATVRPRMSFDLRDLFQQARFLFQFNRRLISFYQDSIFVKQHNNIITRYIDFSESRNDLLRIQQQLSDTSTLTFYTDGSLIDNGSESCSMSFGFAQACDLSPKVLFTSTCQHWPSSYRPESLAILTAIIIVSPINADVMIYTDSQSAIDTWLQFRSTNFDPHLRSIFKLRSNHIVWNQINEIVTSLNLKLQLIYVKAHSGDPWNEFIDSKCSEVHNNNNSSIITLLTDNMKNIHYILNWNNIEVEQSPRKFISQTSKVRGFEEFFNLARNVKYRRTNIDWKSTFEVLSGDDPSNITTFKSSRKKAEKLKFLMEELPTIEQIKKSLPDIYDNWLCPVCSDVIEDFNHIWSCICHVNILQKID</sequence>
<protein>
    <recommendedName>
        <fullName evidence="1">RNase H type-1 domain-containing protein</fullName>
    </recommendedName>
</protein>
<evidence type="ECO:0000259" key="1">
    <source>
        <dbReference type="PROSITE" id="PS50879"/>
    </source>
</evidence>
<proteinExistence type="predicted"/>
<gene>
    <name evidence="2" type="ORF">CHRIB12_LOCUS3432</name>
</gene>
<comment type="caution">
    <text evidence="2">The sequence shown here is derived from an EMBL/GenBank/DDBJ whole genome shotgun (WGS) entry which is preliminary data.</text>
</comment>
<dbReference type="GO" id="GO:0004523">
    <property type="term" value="F:RNA-DNA hybrid ribonuclease activity"/>
    <property type="evidence" value="ECO:0007669"/>
    <property type="project" value="InterPro"/>
</dbReference>
<feature type="domain" description="RNase H type-1" evidence="1">
    <location>
        <begin position="254"/>
        <end position="402"/>
    </location>
</feature>
<dbReference type="PROSITE" id="PS50879">
    <property type="entry name" value="RNASE_H_1"/>
    <property type="match status" value="1"/>
</dbReference>
<evidence type="ECO:0000313" key="3">
    <source>
        <dbReference type="Proteomes" id="UP000684084"/>
    </source>
</evidence>
<evidence type="ECO:0000313" key="2">
    <source>
        <dbReference type="EMBL" id="CAB5337802.1"/>
    </source>
</evidence>
<dbReference type="AlphaFoldDB" id="A0A915YTU2"/>